<dbReference type="OrthoDB" id="211933at2"/>
<reference evidence="3 4" key="1">
    <citation type="submission" date="2013-02" db="EMBL/GenBank/DDBJ databases">
        <title>A novel strain isolated from Lonar lake, Maharashtra, India.</title>
        <authorList>
            <person name="Singh A."/>
        </authorList>
    </citation>
    <scope>NUCLEOTIDE SEQUENCE [LARGE SCALE GENOMIC DNA]</scope>
    <source>
        <strain evidence="3 4">AK24</strain>
    </source>
</reference>
<dbReference type="Pfam" id="PF26343">
    <property type="entry name" value="VapC50_C"/>
    <property type="match status" value="1"/>
</dbReference>
<organism evidence="3 4">
    <name type="scientific">Lunatimonas lonarensis</name>
    <dbReference type="NCBI Taxonomy" id="1232681"/>
    <lineage>
        <taxon>Bacteria</taxon>
        <taxon>Pseudomonadati</taxon>
        <taxon>Bacteroidota</taxon>
        <taxon>Cytophagia</taxon>
        <taxon>Cytophagales</taxon>
        <taxon>Cyclobacteriaceae</taxon>
    </lineage>
</organism>
<dbReference type="InterPro" id="IPR002716">
    <property type="entry name" value="PIN_dom"/>
</dbReference>
<dbReference type="InterPro" id="IPR058652">
    <property type="entry name" value="VapC50_C"/>
</dbReference>
<evidence type="ECO:0000313" key="4">
    <source>
        <dbReference type="Proteomes" id="UP000013909"/>
    </source>
</evidence>
<dbReference type="InterPro" id="IPR029060">
    <property type="entry name" value="PIN-like_dom_sf"/>
</dbReference>
<dbReference type="SUPFAM" id="SSF88723">
    <property type="entry name" value="PIN domain-like"/>
    <property type="match status" value="1"/>
</dbReference>
<feature type="domain" description="VapC50 C-terminal" evidence="2">
    <location>
        <begin position="132"/>
        <end position="181"/>
    </location>
</feature>
<dbReference type="Pfam" id="PF13470">
    <property type="entry name" value="PIN_3"/>
    <property type="match status" value="1"/>
</dbReference>
<name>R7ZL39_9BACT</name>
<proteinExistence type="predicted"/>
<keyword evidence="4" id="KW-1185">Reference proteome</keyword>
<evidence type="ECO:0000259" key="1">
    <source>
        <dbReference type="Pfam" id="PF13470"/>
    </source>
</evidence>
<sequence length="192" mass="22211">MIHSVRFKAVLDTNVIYPLISRDLLFWFAHYDLYTPKWSKHIFYEWKEVMIRKGLNQDEAEKRIAVANSAFPDALVKNYENLIPTLNLPDQKDRHVVAAAIKSNSNCIVTNNLKDFPNNILDNFEIAVISEDDFLVDIIDLNPEQAISAFKEMVLNKKNPKMDEFEILNQLRICGLTKTADFFTQSGLISTW</sequence>
<dbReference type="AlphaFoldDB" id="R7ZL39"/>
<accession>R7ZL39</accession>
<evidence type="ECO:0000313" key="3">
    <source>
        <dbReference type="EMBL" id="EON74805.1"/>
    </source>
</evidence>
<gene>
    <name evidence="3" type="ORF">ADIS_4739</name>
</gene>
<dbReference type="EMBL" id="AQHR01000121">
    <property type="protein sequence ID" value="EON74805.1"/>
    <property type="molecule type" value="Genomic_DNA"/>
</dbReference>
<dbReference type="RefSeq" id="WP_010856850.1">
    <property type="nucleotide sequence ID" value="NZ_AQHR01000121.1"/>
</dbReference>
<feature type="domain" description="PIN" evidence="1">
    <location>
        <begin position="8"/>
        <end position="113"/>
    </location>
</feature>
<protein>
    <submittedName>
        <fullName evidence="3">Uncharacterized protein</fullName>
    </submittedName>
</protein>
<comment type="caution">
    <text evidence="3">The sequence shown here is derived from an EMBL/GenBank/DDBJ whole genome shotgun (WGS) entry which is preliminary data.</text>
</comment>
<dbReference type="PATRIC" id="fig|1288963.3.peg.4728"/>
<dbReference type="Proteomes" id="UP000013909">
    <property type="component" value="Unassembled WGS sequence"/>
</dbReference>
<dbReference type="STRING" id="1232681.ADIS_4739"/>
<evidence type="ECO:0000259" key="2">
    <source>
        <dbReference type="Pfam" id="PF26343"/>
    </source>
</evidence>